<gene>
    <name evidence="4" type="ORF">GH741_00100</name>
</gene>
<name>A0A6A8DID3_9BACI</name>
<dbReference type="InterPro" id="IPR033919">
    <property type="entry name" value="TSA/FSA_arc/bac"/>
</dbReference>
<dbReference type="InterPro" id="IPR018225">
    <property type="entry name" value="Transaldolase_AS"/>
</dbReference>
<dbReference type="Proteomes" id="UP000799092">
    <property type="component" value="Unassembled WGS sequence"/>
</dbReference>
<organism evidence="4 5">
    <name type="scientific">Aquibacillus halophilus</name>
    <dbReference type="NCBI Taxonomy" id="930132"/>
    <lineage>
        <taxon>Bacteria</taxon>
        <taxon>Bacillati</taxon>
        <taxon>Bacillota</taxon>
        <taxon>Bacilli</taxon>
        <taxon>Bacillales</taxon>
        <taxon>Bacillaceae</taxon>
        <taxon>Aquibacillus</taxon>
    </lineage>
</organism>
<dbReference type="EMBL" id="WJNG01000001">
    <property type="protein sequence ID" value="MRH41072.1"/>
    <property type="molecule type" value="Genomic_DNA"/>
</dbReference>
<dbReference type="GO" id="GO:0005975">
    <property type="term" value="P:carbohydrate metabolic process"/>
    <property type="evidence" value="ECO:0007669"/>
    <property type="project" value="InterPro"/>
</dbReference>
<dbReference type="OrthoDB" id="9807051at2"/>
<dbReference type="GO" id="GO:0005737">
    <property type="term" value="C:cytoplasm"/>
    <property type="evidence" value="ECO:0007669"/>
    <property type="project" value="UniProtKB-SubCell"/>
</dbReference>
<protein>
    <submittedName>
        <fullName evidence="4">Fructose-6-phosphate aldolase</fullName>
    </submittedName>
</protein>
<reference evidence="4" key="1">
    <citation type="submission" date="2019-11" db="EMBL/GenBank/DDBJ databases">
        <authorList>
            <person name="Li J."/>
        </authorList>
    </citation>
    <scope>NUCLEOTIDE SEQUENCE</scope>
    <source>
        <strain evidence="4">B6B</strain>
    </source>
</reference>
<evidence type="ECO:0000256" key="1">
    <source>
        <dbReference type="ARBA" id="ARBA00004496"/>
    </source>
</evidence>
<dbReference type="InterPro" id="IPR013785">
    <property type="entry name" value="Aldolase_TIM"/>
</dbReference>
<comment type="subcellular location">
    <subcellularLocation>
        <location evidence="1">Cytoplasm</location>
    </subcellularLocation>
</comment>
<evidence type="ECO:0000256" key="2">
    <source>
        <dbReference type="ARBA" id="ARBA00022490"/>
    </source>
</evidence>
<keyword evidence="3" id="KW-0704">Schiff base</keyword>
<dbReference type="Pfam" id="PF00923">
    <property type="entry name" value="TAL_FSA"/>
    <property type="match status" value="1"/>
</dbReference>
<sequence>MEFYLDTANTEEVKKASRLAFLDGITTNPSIIAKEKVDFKTKIQEIATLIDGKVWCQATGSTADAMYDQAIEMNSWGKKMVIKLPMNFEGLVAAGELVKKDVEVNMTLVNSLSHVVLAAKAGVTYISPYVGRTDDQSFDGQRFIREALQTIENLKSPTKVIGASIRGPQIAVDLANAGIDAITMSFDTFEKMVQSPLTDLGLAQFTQDWTNYMDDLKGN</sequence>
<dbReference type="AlphaFoldDB" id="A0A6A8DID3"/>
<keyword evidence="5" id="KW-1185">Reference proteome</keyword>
<dbReference type="PANTHER" id="PTHR10683">
    <property type="entry name" value="TRANSALDOLASE"/>
    <property type="match status" value="1"/>
</dbReference>
<dbReference type="InterPro" id="IPR001585">
    <property type="entry name" value="TAL/FSA"/>
</dbReference>
<dbReference type="FunFam" id="3.20.20.70:FF:000018">
    <property type="entry name" value="Probable transaldolase"/>
    <property type="match status" value="1"/>
</dbReference>
<dbReference type="GO" id="GO:0016832">
    <property type="term" value="F:aldehyde-lyase activity"/>
    <property type="evidence" value="ECO:0007669"/>
    <property type="project" value="InterPro"/>
</dbReference>
<dbReference type="CDD" id="cd00956">
    <property type="entry name" value="Transaldolase_FSA"/>
    <property type="match status" value="1"/>
</dbReference>
<proteinExistence type="predicted"/>
<accession>A0A6A8DID3</accession>
<evidence type="ECO:0000313" key="5">
    <source>
        <dbReference type="Proteomes" id="UP000799092"/>
    </source>
</evidence>
<dbReference type="PROSITE" id="PS01054">
    <property type="entry name" value="TRANSALDOLASE_1"/>
    <property type="match status" value="1"/>
</dbReference>
<dbReference type="RefSeq" id="WP_153734745.1">
    <property type="nucleotide sequence ID" value="NZ_WJNG01000001.1"/>
</dbReference>
<dbReference type="Gene3D" id="3.20.20.70">
    <property type="entry name" value="Aldolase class I"/>
    <property type="match status" value="1"/>
</dbReference>
<comment type="caution">
    <text evidence="4">The sequence shown here is derived from an EMBL/GenBank/DDBJ whole genome shotgun (WGS) entry which is preliminary data.</text>
</comment>
<dbReference type="PANTHER" id="PTHR10683:SF40">
    <property type="entry name" value="FRUCTOSE-6-PHOSPHATE ALDOLASE 1-RELATED"/>
    <property type="match status" value="1"/>
</dbReference>
<keyword evidence="2" id="KW-0963">Cytoplasm</keyword>
<evidence type="ECO:0000313" key="4">
    <source>
        <dbReference type="EMBL" id="MRH41072.1"/>
    </source>
</evidence>
<dbReference type="SUPFAM" id="SSF51569">
    <property type="entry name" value="Aldolase"/>
    <property type="match status" value="1"/>
</dbReference>
<evidence type="ECO:0000256" key="3">
    <source>
        <dbReference type="ARBA" id="ARBA00023270"/>
    </source>
</evidence>